<comment type="similarity">
    <text evidence="1">Belongs to the ABC transporter superfamily.</text>
</comment>
<dbReference type="InterPro" id="IPR050763">
    <property type="entry name" value="ABC_transporter_ATP-binding"/>
</dbReference>
<evidence type="ECO:0000313" key="8">
    <source>
        <dbReference type="Proteomes" id="UP001139125"/>
    </source>
</evidence>
<dbReference type="PANTHER" id="PTHR42711:SF5">
    <property type="entry name" value="ABC TRANSPORTER ATP-BINDING PROTEIN NATA"/>
    <property type="match status" value="1"/>
</dbReference>
<name>A0A9X2L0W0_9BACT</name>
<keyword evidence="4" id="KW-0547">Nucleotide-binding</keyword>
<accession>A0A9X2L0W0</accession>
<feature type="domain" description="ABC transporter" evidence="6">
    <location>
        <begin position="2"/>
        <end position="227"/>
    </location>
</feature>
<protein>
    <submittedName>
        <fullName evidence="7">ABC transporter ATP-binding protein</fullName>
    </submittedName>
</protein>
<sequence length="236" mass="26697">MIELRGLKKKFGRLTVLDDLDLEIPSGQATGIVGPNGSGKTTTIKSILGLIKPTEGDIRINGELVNNRWEYREQIGYMPQVARYPENMTVEELFRFIKNIRGYQPVADQELIEHFRLGPELKKRMRTLSGGNRQKVGAVLSMMYDPEILIFDEPTAGLDPRSSVQFKKKVRELKEVGKTILLTTHIMSEIEELADYLIFIVEGKIKYHGPMADLLKKHKAQRLEGAVAKMMEEAAA</sequence>
<dbReference type="SMART" id="SM00382">
    <property type="entry name" value="AAA"/>
    <property type="match status" value="1"/>
</dbReference>
<dbReference type="InterPro" id="IPR003439">
    <property type="entry name" value="ABC_transporter-like_ATP-bd"/>
</dbReference>
<organism evidence="7 8">
    <name type="scientific">Gracilimonas sediminicola</name>
    <dbReference type="NCBI Taxonomy" id="2952158"/>
    <lineage>
        <taxon>Bacteria</taxon>
        <taxon>Pseudomonadati</taxon>
        <taxon>Balneolota</taxon>
        <taxon>Balneolia</taxon>
        <taxon>Balneolales</taxon>
        <taxon>Balneolaceae</taxon>
        <taxon>Gracilimonas</taxon>
    </lineage>
</organism>
<keyword evidence="2" id="KW-0813">Transport</keyword>
<dbReference type="EMBL" id="JANDBC010000001">
    <property type="protein sequence ID" value="MCP9290122.1"/>
    <property type="molecule type" value="Genomic_DNA"/>
</dbReference>
<dbReference type="Proteomes" id="UP001139125">
    <property type="component" value="Unassembled WGS sequence"/>
</dbReference>
<comment type="caution">
    <text evidence="7">The sequence shown here is derived from an EMBL/GenBank/DDBJ whole genome shotgun (WGS) entry which is preliminary data.</text>
</comment>
<dbReference type="AlphaFoldDB" id="A0A9X2L0W0"/>
<dbReference type="GO" id="GO:0016887">
    <property type="term" value="F:ATP hydrolysis activity"/>
    <property type="evidence" value="ECO:0007669"/>
    <property type="project" value="InterPro"/>
</dbReference>
<keyword evidence="3" id="KW-0536">Nodulation</keyword>
<dbReference type="Pfam" id="PF00005">
    <property type="entry name" value="ABC_tran"/>
    <property type="match status" value="1"/>
</dbReference>
<reference evidence="7" key="1">
    <citation type="submission" date="2022-06" db="EMBL/GenBank/DDBJ databases">
        <title>Gracilimonas sp. CAU 1638 isolated from sea sediment.</title>
        <authorList>
            <person name="Kim W."/>
        </authorList>
    </citation>
    <scope>NUCLEOTIDE SEQUENCE</scope>
    <source>
        <strain evidence="7">CAU 1638</strain>
    </source>
</reference>
<dbReference type="RefSeq" id="WP_255131904.1">
    <property type="nucleotide sequence ID" value="NZ_JANDBC010000001.1"/>
</dbReference>
<gene>
    <name evidence="7" type="ORF">NM125_00850</name>
</gene>
<dbReference type="InterPro" id="IPR003593">
    <property type="entry name" value="AAA+_ATPase"/>
</dbReference>
<dbReference type="CDD" id="cd03230">
    <property type="entry name" value="ABC_DR_subfamily_A"/>
    <property type="match status" value="1"/>
</dbReference>
<evidence type="ECO:0000256" key="4">
    <source>
        <dbReference type="ARBA" id="ARBA00022741"/>
    </source>
</evidence>
<dbReference type="PANTHER" id="PTHR42711">
    <property type="entry name" value="ABC TRANSPORTER ATP-BINDING PROTEIN"/>
    <property type="match status" value="1"/>
</dbReference>
<dbReference type="Gene3D" id="3.40.50.300">
    <property type="entry name" value="P-loop containing nucleotide triphosphate hydrolases"/>
    <property type="match status" value="1"/>
</dbReference>
<evidence type="ECO:0000256" key="2">
    <source>
        <dbReference type="ARBA" id="ARBA00022448"/>
    </source>
</evidence>
<evidence type="ECO:0000256" key="5">
    <source>
        <dbReference type="ARBA" id="ARBA00022840"/>
    </source>
</evidence>
<keyword evidence="8" id="KW-1185">Reference proteome</keyword>
<evidence type="ECO:0000256" key="1">
    <source>
        <dbReference type="ARBA" id="ARBA00005417"/>
    </source>
</evidence>
<proteinExistence type="inferred from homology"/>
<evidence type="ECO:0000256" key="3">
    <source>
        <dbReference type="ARBA" id="ARBA00022458"/>
    </source>
</evidence>
<dbReference type="GO" id="GO:0005524">
    <property type="term" value="F:ATP binding"/>
    <property type="evidence" value="ECO:0007669"/>
    <property type="project" value="UniProtKB-KW"/>
</dbReference>
<dbReference type="SUPFAM" id="SSF52540">
    <property type="entry name" value="P-loop containing nucleoside triphosphate hydrolases"/>
    <property type="match status" value="1"/>
</dbReference>
<keyword evidence="5 7" id="KW-0067">ATP-binding</keyword>
<evidence type="ECO:0000313" key="7">
    <source>
        <dbReference type="EMBL" id="MCP9290122.1"/>
    </source>
</evidence>
<dbReference type="PROSITE" id="PS50893">
    <property type="entry name" value="ABC_TRANSPORTER_2"/>
    <property type="match status" value="1"/>
</dbReference>
<dbReference type="InterPro" id="IPR027417">
    <property type="entry name" value="P-loop_NTPase"/>
</dbReference>
<evidence type="ECO:0000259" key="6">
    <source>
        <dbReference type="PROSITE" id="PS50893"/>
    </source>
</evidence>